<dbReference type="Gene3D" id="2.130.10.10">
    <property type="entry name" value="YVTN repeat-like/Quinoprotein amine dehydrogenase"/>
    <property type="match status" value="1"/>
</dbReference>
<dbReference type="InterPro" id="IPR015943">
    <property type="entry name" value="WD40/YVTN_repeat-like_dom_sf"/>
</dbReference>
<evidence type="ECO:0000256" key="11">
    <source>
        <dbReference type="ARBA" id="ARBA00076331"/>
    </source>
</evidence>
<feature type="repeat" description="WD" evidence="13">
    <location>
        <begin position="418"/>
        <end position="459"/>
    </location>
</feature>
<comment type="function">
    <text evidence="9">May play a role in regulating epithelial homeostasis in an ATG16L1-dependent manner.</text>
</comment>
<keyword evidence="7" id="KW-0653">Protein transport</keyword>
<dbReference type="PROSITE" id="PS50294">
    <property type="entry name" value="WD_REPEATS_REGION"/>
    <property type="match status" value="2"/>
</dbReference>
<dbReference type="GO" id="GO:0034274">
    <property type="term" value="C:Atg12-Atg5-Atg16 complex"/>
    <property type="evidence" value="ECO:0007669"/>
    <property type="project" value="UniProtKB-ARBA"/>
</dbReference>
<evidence type="ECO:0000256" key="4">
    <source>
        <dbReference type="ARBA" id="ARBA00022490"/>
    </source>
</evidence>
<dbReference type="GO" id="GO:0005829">
    <property type="term" value="C:cytosol"/>
    <property type="evidence" value="ECO:0007669"/>
    <property type="project" value="UniProtKB-SubCell"/>
</dbReference>
<evidence type="ECO:0000313" key="17">
    <source>
        <dbReference type="Proteomes" id="UP000504640"/>
    </source>
</evidence>
<dbReference type="AlphaFoldDB" id="A0A6J3GBI7"/>
<evidence type="ECO:0000256" key="8">
    <source>
        <dbReference type="ARBA" id="ARBA00023054"/>
    </source>
</evidence>
<evidence type="ECO:0000256" key="3">
    <source>
        <dbReference type="ARBA" id="ARBA00022448"/>
    </source>
</evidence>
<dbReference type="PROSITE" id="PS50082">
    <property type="entry name" value="WD_REPEATS_2"/>
    <property type="match status" value="4"/>
</dbReference>
<evidence type="ECO:0000256" key="15">
    <source>
        <dbReference type="SAM" id="MobiDB-lite"/>
    </source>
</evidence>
<reference evidence="18" key="1">
    <citation type="submission" date="2025-08" db="UniProtKB">
        <authorList>
            <consortium name="RefSeq"/>
        </authorList>
    </citation>
    <scope>IDENTIFICATION</scope>
    <source>
        <tissue evidence="18">Blood</tissue>
    </source>
</reference>
<dbReference type="PANTHER" id="PTHR19878:SF7">
    <property type="entry name" value="PROTEIN ATG16L2"/>
    <property type="match status" value="1"/>
</dbReference>
<dbReference type="FunFam" id="2.130.10.10:FF:000199">
    <property type="entry name" value="autophagy-related protein 16-2 isoform X1"/>
    <property type="match status" value="1"/>
</dbReference>
<protein>
    <recommendedName>
        <fullName evidence="10">Protein Atg16l2</fullName>
    </recommendedName>
    <alternativeName>
        <fullName evidence="11">APG16-like 2</fullName>
    </alternativeName>
    <alternativeName>
        <fullName evidence="12">Autophagy-related protein 16-2</fullName>
    </alternativeName>
</protein>
<keyword evidence="3" id="KW-0813">Transport</keyword>
<dbReference type="InterPro" id="IPR045160">
    <property type="entry name" value="ATG16"/>
</dbReference>
<evidence type="ECO:0000256" key="14">
    <source>
        <dbReference type="SAM" id="Coils"/>
    </source>
</evidence>
<evidence type="ECO:0000256" key="12">
    <source>
        <dbReference type="ARBA" id="ARBA00082487"/>
    </source>
</evidence>
<keyword evidence="4" id="KW-0963">Cytoplasm</keyword>
<accession>A0A6J3GBI7</accession>
<dbReference type="RefSeq" id="XP_032114752.1">
    <property type="nucleotide sequence ID" value="XM_032258861.1"/>
</dbReference>
<keyword evidence="5 13" id="KW-0853">WD repeat</keyword>
<dbReference type="InterPro" id="IPR013923">
    <property type="entry name" value="Autophagy-rel_prot_16_dom"/>
</dbReference>
<dbReference type="InterPro" id="IPR019775">
    <property type="entry name" value="WD40_repeat_CS"/>
</dbReference>
<feature type="repeat" description="WD" evidence="13">
    <location>
        <begin position="376"/>
        <end position="417"/>
    </location>
</feature>
<organism evidence="17 18">
    <name type="scientific">Sapajus apella</name>
    <name type="common">Brown-capped capuchin</name>
    <name type="synonym">Cebus apella</name>
    <dbReference type="NCBI Taxonomy" id="9515"/>
    <lineage>
        <taxon>Eukaryota</taxon>
        <taxon>Metazoa</taxon>
        <taxon>Chordata</taxon>
        <taxon>Craniata</taxon>
        <taxon>Vertebrata</taxon>
        <taxon>Euteleostomi</taxon>
        <taxon>Mammalia</taxon>
        <taxon>Eutheria</taxon>
        <taxon>Euarchontoglires</taxon>
        <taxon>Primates</taxon>
        <taxon>Haplorrhini</taxon>
        <taxon>Platyrrhini</taxon>
        <taxon>Cebidae</taxon>
        <taxon>Cebinae</taxon>
        <taxon>Sapajus</taxon>
    </lineage>
</organism>
<evidence type="ECO:0000256" key="5">
    <source>
        <dbReference type="ARBA" id="ARBA00022574"/>
    </source>
</evidence>
<gene>
    <name evidence="18" type="primary">ATG16L2</name>
</gene>
<evidence type="ECO:0000259" key="16">
    <source>
        <dbReference type="Pfam" id="PF08614"/>
    </source>
</evidence>
<dbReference type="GO" id="GO:0000045">
    <property type="term" value="P:autophagosome assembly"/>
    <property type="evidence" value="ECO:0007669"/>
    <property type="project" value="InterPro"/>
</dbReference>
<dbReference type="PANTHER" id="PTHR19878">
    <property type="entry name" value="AUTOPHAGY PROTEIN 16-LIKE"/>
    <property type="match status" value="1"/>
</dbReference>
<evidence type="ECO:0000256" key="2">
    <source>
        <dbReference type="ARBA" id="ARBA00009271"/>
    </source>
</evidence>
<dbReference type="InterPro" id="IPR020472">
    <property type="entry name" value="WD40_PAC1"/>
</dbReference>
<dbReference type="SMART" id="SM00320">
    <property type="entry name" value="WD40"/>
    <property type="match status" value="6"/>
</dbReference>
<dbReference type="InterPro" id="IPR001680">
    <property type="entry name" value="WD40_rpt"/>
</dbReference>
<evidence type="ECO:0000256" key="7">
    <source>
        <dbReference type="ARBA" id="ARBA00022927"/>
    </source>
</evidence>
<dbReference type="GeneID" id="116536957"/>
<sequence>MAGPRGPGAPAARWKRHIVRQLRLRDRTQKALFLELVPAYNHLLEKAELLDKFSKKLQPEPNSVTPATHQGPWEESGPDSDQVQSLATLKVKWQEEEEGLRLVCGEMAYQVVEKSAALGVLESELQERRNRLAALEARVVQLREARAQQAQQVEEQRAQNAAQREAYGALRAQAGLQEAALRRLQEDARDLLERLVQRKASAAAERNLRNERRERAKQARVSQELKKAAKRTVSISESPDALGDVMRERTETLALAPEPEPLESKACEKWKRPFRSASATSLTLSRCVDVVKGLLDFKKRRGHSIGGAPEQRYQSIPLCVAARLPIQAQDVLDAHLSEVNAVRFGPNSSLLATGGADRLIHLWNVVGSRLEANQTLEGAGGSITSVDFDPSGYQVLAATYNQAAQLWKVGEAQSKETLSGHKDKVTAAKFKLTRHQAVTGSRDRTVKEWDLGRAYCSRTINVLSYCNDVVCGDHIIISGHNDQKIRFWDSRGPHCTQVIPVQGRVTSLSLSHDQLHLLSCSRDDTLKVIDLRVSNIRQVFRADGFKCGSDWTKAVFSPDRSYALAGSCDGALYIWDVDTGKLESRLQGPHCIHGTKTFGLVDSGRSRLGPLPLSIKSWGS</sequence>
<dbReference type="Proteomes" id="UP000504640">
    <property type="component" value="Unplaced"/>
</dbReference>
<dbReference type="CTD" id="89849"/>
<comment type="similarity">
    <text evidence="2">Belongs to the WD repeat ATG16 family.</text>
</comment>
<feature type="domain" description="Autophagy-related protein 16" evidence="16">
    <location>
        <begin position="17"/>
        <end position="207"/>
    </location>
</feature>
<proteinExistence type="inferred from homology"/>
<dbReference type="Pfam" id="PF08614">
    <property type="entry name" value="ATG16"/>
    <property type="match status" value="1"/>
</dbReference>
<dbReference type="CDD" id="cd00200">
    <property type="entry name" value="WD40"/>
    <property type="match status" value="1"/>
</dbReference>
<evidence type="ECO:0000256" key="9">
    <source>
        <dbReference type="ARBA" id="ARBA00053879"/>
    </source>
</evidence>
<dbReference type="CDD" id="cd22887">
    <property type="entry name" value="Atg16_CCD"/>
    <property type="match status" value="1"/>
</dbReference>
<dbReference type="GO" id="GO:0015031">
    <property type="term" value="P:protein transport"/>
    <property type="evidence" value="ECO:0007669"/>
    <property type="project" value="UniProtKB-KW"/>
</dbReference>
<comment type="subcellular location">
    <subcellularLocation>
        <location evidence="1">Cytoplasm</location>
        <location evidence="1">Cytosol</location>
    </subcellularLocation>
</comment>
<feature type="coiled-coil region" evidence="14">
    <location>
        <begin position="118"/>
        <end position="205"/>
    </location>
</feature>
<feature type="repeat" description="WD" evidence="13">
    <location>
        <begin position="556"/>
        <end position="585"/>
    </location>
</feature>
<keyword evidence="8 14" id="KW-0175">Coiled coil</keyword>
<evidence type="ECO:0000256" key="6">
    <source>
        <dbReference type="ARBA" id="ARBA00022737"/>
    </source>
</evidence>
<name>A0A6J3GBI7_SAPAP</name>
<dbReference type="Pfam" id="PF00400">
    <property type="entry name" value="WD40"/>
    <property type="match status" value="5"/>
</dbReference>
<dbReference type="PRINTS" id="PR00320">
    <property type="entry name" value="GPROTEINBRPT"/>
</dbReference>
<feature type="repeat" description="WD" evidence="13">
    <location>
        <begin position="332"/>
        <end position="365"/>
    </location>
</feature>
<keyword evidence="6" id="KW-0677">Repeat</keyword>
<evidence type="ECO:0000256" key="10">
    <source>
        <dbReference type="ARBA" id="ARBA00068248"/>
    </source>
</evidence>
<evidence type="ECO:0000256" key="13">
    <source>
        <dbReference type="PROSITE-ProRule" id="PRU00221"/>
    </source>
</evidence>
<keyword evidence="17" id="KW-1185">Reference proteome</keyword>
<dbReference type="InterPro" id="IPR036322">
    <property type="entry name" value="WD40_repeat_dom_sf"/>
</dbReference>
<evidence type="ECO:0000256" key="1">
    <source>
        <dbReference type="ARBA" id="ARBA00004514"/>
    </source>
</evidence>
<feature type="region of interest" description="Disordered" evidence="15">
    <location>
        <begin position="57"/>
        <end position="80"/>
    </location>
</feature>
<evidence type="ECO:0000313" key="18">
    <source>
        <dbReference type="RefSeq" id="XP_032114752.1"/>
    </source>
</evidence>
<dbReference type="SUPFAM" id="SSF50978">
    <property type="entry name" value="WD40 repeat-like"/>
    <property type="match status" value="1"/>
</dbReference>
<dbReference type="PROSITE" id="PS00678">
    <property type="entry name" value="WD_REPEATS_1"/>
    <property type="match status" value="2"/>
</dbReference>